<dbReference type="OrthoDB" id="5194044at2759"/>
<accession>A0A1Y1Z2E9</accession>
<sequence>MVNEHPFGQTRYEYTYIPRAAGRGYYQPQPQPAAAPAAQPAQEEAPTQPAAVPYPYFYYCSRSASAPEPERQHAYYPPAYQYYYPQVAVPAAPASPAANYTYAHVYPAATQAAPAAPIPSSYLGGRTRDEVELDARRIATACGAYEPRKIKPADAKADDPFWCREKNGDWHLRPYYTIEKDCQPGRWKMDGEKGYLVFIRE</sequence>
<dbReference type="EMBL" id="MCFA01000136">
    <property type="protein sequence ID" value="ORY04366.1"/>
    <property type="molecule type" value="Genomic_DNA"/>
</dbReference>
<protein>
    <submittedName>
        <fullName evidence="1">Uncharacterized protein</fullName>
    </submittedName>
</protein>
<dbReference type="Proteomes" id="UP000193144">
    <property type="component" value="Unassembled WGS sequence"/>
</dbReference>
<reference evidence="1 2" key="1">
    <citation type="submission" date="2016-07" db="EMBL/GenBank/DDBJ databases">
        <title>Pervasive Adenine N6-methylation of Active Genes in Fungi.</title>
        <authorList>
            <consortium name="DOE Joint Genome Institute"/>
            <person name="Mondo S.J."/>
            <person name="Dannebaum R.O."/>
            <person name="Kuo R.C."/>
            <person name="Labutti K."/>
            <person name="Haridas S."/>
            <person name="Kuo A."/>
            <person name="Salamov A."/>
            <person name="Ahrendt S.R."/>
            <person name="Lipzen A."/>
            <person name="Sullivan W."/>
            <person name="Andreopoulos W.B."/>
            <person name="Clum A."/>
            <person name="Lindquist E."/>
            <person name="Daum C."/>
            <person name="Ramamoorthy G.K."/>
            <person name="Gryganskyi A."/>
            <person name="Culley D."/>
            <person name="Magnuson J.K."/>
            <person name="James T.Y."/>
            <person name="O'Malley M.A."/>
            <person name="Stajich J.E."/>
            <person name="Spatafora J.W."/>
            <person name="Visel A."/>
            <person name="Grigoriev I.V."/>
        </authorList>
    </citation>
    <scope>NUCLEOTIDE SEQUENCE [LARGE SCALE GENOMIC DNA]</scope>
    <source>
        <strain evidence="1 2">CBS 115471</strain>
    </source>
</reference>
<dbReference type="AlphaFoldDB" id="A0A1Y1Z2E9"/>
<gene>
    <name evidence="1" type="ORF">BCR34DRAFT_57023</name>
</gene>
<name>A0A1Y1Z2E9_9PLEO</name>
<keyword evidence="2" id="KW-1185">Reference proteome</keyword>
<dbReference type="PANTHER" id="PTHR28002:SF1">
    <property type="entry name" value="MIOREX COMPLEX COMPONENT 11"/>
    <property type="match status" value="1"/>
</dbReference>
<proteinExistence type="predicted"/>
<dbReference type="PANTHER" id="PTHR28002">
    <property type="entry name" value="MIOREX COMPLEX COMPONENT 11"/>
    <property type="match status" value="1"/>
</dbReference>
<evidence type="ECO:0000313" key="1">
    <source>
        <dbReference type="EMBL" id="ORY04366.1"/>
    </source>
</evidence>
<comment type="caution">
    <text evidence="1">The sequence shown here is derived from an EMBL/GenBank/DDBJ whole genome shotgun (WGS) entry which is preliminary data.</text>
</comment>
<dbReference type="GO" id="GO:0005739">
    <property type="term" value="C:mitochondrion"/>
    <property type="evidence" value="ECO:0007669"/>
    <property type="project" value="TreeGrafter"/>
</dbReference>
<organism evidence="1 2">
    <name type="scientific">Clohesyomyces aquaticus</name>
    <dbReference type="NCBI Taxonomy" id="1231657"/>
    <lineage>
        <taxon>Eukaryota</taxon>
        <taxon>Fungi</taxon>
        <taxon>Dikarya</taxon>
        <taxon>Ascomycota</taxon>
        <taxon>Pezizomycotina</taxon>
        <taxon>Dothideomycetes</taxon>
        <taxon>Pleosporomycetidae</taxon>
        <taxon>Pleosporales</taxon>
        <taxon>Lindgomycetaceae</taxon>
        <taxon>Clohesyomyces</taxon>
    </lineage>
</organism>
<dbReference type="STRING" id="1231657.A0A1Y1Z2E9"/>
<evidence type="ECO:0000313" key="2">
    <source>
        <dbReference type="Proteomes" id="UP000193144"/>
    </source>
</evidence>
<dbReference type="InterPro" id="IPR018811">
    <property type="entry name" value="MRX11"/>
</dbReference>